<name>A0ABP6ZKZ1_9ACTN</name>
<evidence type="ECO:0000313" key="2">
    <source>
        <dbReference type="Proteomes" id="UP001500630"/>
    </source>
</evidence>
<dbReference type="Proteomes" id="UP001500630">
    <property type="component" value="Unassembled WGS sequence"/>
</dbReference>
<accession>A0ABP6ZKZ1</accession>
<gene>
    <name evidence="1" type="ORF">GCM10022419_117590</name>
</gene>
<organism evidence="1 2">
    <name type="scientific">Nonomuraea rosea</name>
    <dbReference type="NCBI Taxonomy" id="638574"/>
    <lineage>
        <taxon>Bacteria</taxon>
        <taxon>Bacillati</taxon>
        <taxon>Actinomycetota</taxon>
        <taxon>Actinomycetes</taxon>
        <taxon>Streptosporangiales</taxon>
        <taxon>Streptosporangiaceae</taxon>
        <taxon>Nonomuraea</taxon>
    </lineage>
</organism>
<evidence type="ECO:0000313" key="1">
    <source>
        <dbReference type="EMBL" id="GAA3613039.1"/>
    </source>
</evidence>
<comment type="caution">
    <text evidence="1">The sequence shown here is derived from an EMBL/GenBank/DDBJ whole genome shotgun (WGS) entry which is preliminary data.</text>
</comment>
<keyword evidence="2" id="KW-1185">Reference proteome</keyword>
<sequence>MGHGSFITTGRAGDWQCCVVERKVAMAEAVVLFILAKLAESAGTRMAEMVAREVLELQTAEVRLLTSIQESVDSLIAGPLNSGLIKLEAAMAAHRPPKERKRLLKEARNSFMDALGQETRPMNRSLAHFNLAIVWYLLDSNHDVPENLRQAHVEAAKAGVSVPGSEVRRSRFSGPPSPILDPGRLDYLNQLAYARRNWGSCSSGAPYFYTHVPFGRVLGDRSRPLNDPVRLAQAGQIQARDGMPLQSIWPFSKDSRPCQVTSQGTLLRCGTHPYGVAVTAAPG</sequence>
<evidence type="ECO:0008006" key="3">
    <source>
        <dbReference type="Google" id="ProtNLM"/>
    </source>
</evidence>
<dbReference type="EMBL" id="BAABDQ010000049">
    <property type="protein sequence ID" value="GAA3613039.1"/>
    <property type="molecule type" value="Genomic_DNA"/>
</dbReference>
<protein>
    <recommendedName>
        <fullName evidence="3">Tn3 transposase DDE domain-containing protein</fullName>
    </recommendedName>
</protein>
<proteinExistence type="predicted"/>
<reference evidence="2" key="1">
    <citation type="journal article" date="2019" name="Int. J. Syst. Evol. Microbiol.">
        <title>The Global Catalogue of Microorganisms (GCM) 10K type strain sequencing project: providing services to taxonomists for standard genome sequencing and annotation.</title>
        <authorList>
            <consortium name="The Broad Institute Genomics Platform"/>
            <consortium name="The Broad Institute Genome Sequencing Center for Infectious Disease"/>
            <person name="Wu L."/>
            <person name="Ma J."/>
        </authorList>
    </citation>
    <scope>NUCLEOTIDE SEQUENCE [LARGE SCALE GENOMIC DNA]</scope>
    <source>
        <strain evidence="2">JCM 17326</strain>
    </source>
</reference>